<dbReference type="HOGENOM" id="CLU_2771282_0_0_11"/>
<name>F5XMP4_MICPN</name>
<gene>
    <name evidence="1" type="ordered locus">MLP_09530</name>
</gene>
<accession>F5XMP4</accession>
<dbReference type="STRING" id="1032480.MLP_09530"/>
<dbReference type="AlphaFoldDB" id="F5XMP4"/>
<dbReference type="KEGG" id="mph:MLP_09530"/>
<evidence type="ECO:0000313" key="2">
    <source>
        <dbReference type="Proteomes" id="UP000007947"/>
    </source>
</evidence>
<proteinExistence type="predicted"/>
<sequence>MIAIEKAPHPRSADPRVLGRIWCDLAPNPCHESAIQRNARHREGDYYSSRHLATIRTANGLRTRRLAAC</sequence>
<reference evidence="1 2" key="1">
    <citation type="submission" date="2011-05" db="EMBL/GenBank/DDBJ databases">
        <title>Whole genome sequence of Microlunatus phosphovorus NM-1.</title>
        <authorList>
            <person name="Hosoyama A."/>
            <person name="Sasaki K."/>
            <person name="Harada T."/>
            <person name="Igarashi R."/>
            <person name="Kawakoshi A."/>
            <person name="Sasagawa M."/>
            <person name="Fukada J."/>
            <person name="Nakamura S."/>
            <person name="Katano Y."/>
            <person name="Hanada S."/>
            <person name="Kamagata Y."/>
            <person name="Nakamura N."/>
            <person name="Yamazaki S."/>
            <person name="Fujita N."/>
        </authorList>
    </citation>
    <scope>NUCLEOTIDE SEQUENCE [LARGE SCALE GENOMIC DNA]</scope>
    <source>
        <strain evidence="2">ATCC 700054 / DSM 10555 / JCM 9379 / NBRC 101784 / NCIMB 13414 / VKM Ac-1990 / NM-1</strain>
    </source>
</reference>
<protein>
    <submittedName>
        <fullName evidence="1">Uncharacterized protein</fullName>
    </submittedName>
</protein>
<organism evidence="1 2">
    <name type="scientific">Microlunatus phosphovorus (strain ATCC 700054 / DSM 10555 / JCM 9379 / NBRC 101784 / NCIMB 13414 / VKM Ac-1990 / NM-1)</name>
    <dbReference type="NCBI Taxonomy" id="1032480"/>
    <lineage>
        <taxon>Bacteria</taxon>
        <taxon>Bacillati</taxon>
        <taxon>Actinomycetota</taxon>
        <taxon>Actinomycetes</taxon>
        <taxon>Propionibacteriales</taxon>
        <taxon>Propionibacteriaceae</taxon>
        <taxon>Microlunatus</taxon>
    </lineage>
</organism>
<dbReference type="Proteomes" id="UP000007947">
    <property type="component" value="Chromosome"/>
</dbReference>
<evidence type="ECO:0000313" key="1">
    <source>
        <dbReference type="EMBL" id="BAK33967.1"/>
    </source>
</evidence>
<keyword evidence="2" id="KW-1185">Reference proteome</keyword>
<dbReference type="EMBL" id="AP012204">
    <property type="protein sequence ID" value="BAK33967.1"/>
    <property type="molecule type" value="Genomic_DNA"/>
</dbReference>